<dbReference type="CDD" id="cd07067">
    <property type="entry name" value="HP_PGM_like"/>
    <property type="match status" value="1"/>
</dbReference>
<dbReference type="InterPro" id="IPR013078">
    <property type="entry name" value="His_Pase_superF_clade-1"/>
</dbReference>
<name>H3HDS4_PHYRM</name>
<feature type="binding site" evidence="4">
    <location>
        <begin position="45"/>
        <end position="52"/>
    </location>
    <ligand>
        <name>substrate</name>
    </ligand>
</feature>
<dbReference type="Pfam" id="PF00732">
    <property type="entry name" value="GMC_oxred_N"/>
    <property type="match status" value="1"/>
</dbReference>
<feature type="binding site" evidence="4">
    <location>
        <position position="96"/>
    </location>
    <ligand>
        <name>substrate</name>
    </ligand>
</feature>
<dbReference type="PANTHER" id="PTHR47190:SF2">
    <property type="entry name" value="CELLOBIOSE DEHYDROGENASE (AFU_ORTHOLOGUE AFUA_2G17620)"/>
    <property type="match status" value="1"/>
</dbReference>
<dbReference type="InParanoid" id="H3HDS4"/>
<dbReference type="SUPFAM" id="SSF51905">
    <property type="entry name" value="FAD/NAD(P)-binding domain"/>
    <property type="match status" value="1"/>
</dbReference>
<evidence type="ECO:0000256" key="3">
    <source>
        <dbReference type="PIRSR" id="PIRSR613078-1"/>
    </source>
</evidence>
<evidence type="ECO:0000256" key="1">
    <source>
        <dbReference type="ARBA" id="ARBA00022737"/>
    </source>
</evidence>
<reference evidence="6" key="2">
    <citation type="submission" date="2015-06" db="UniProtKB">
        <authorList>
            <consortium name="EnsemblProtists"/>
        </authorList>
    </citation>
    <scope>IDENTIFICATION</scope>
    <source>
        <strain evidence="6">Pr102</strain>
    </source>
</reference>
<dbReference type="GO" id="GO:0016614">
    <property type="term" value="F:oxidoreductase activity, acting on CH-OH group of donors"/>
    <property type="evidence" value="ECO:0007669"/>
    <property type="project" value="InterPro"/>
</dbReference>
<dbReference type="VEuPathDB" id="FungiDB:KRP22_10016"/>
<dbReference type="Proteomes" id="UP000005238">
    <property type="component" value="Unassembled WGS sequence"/>
</dbReference>
<dbReference type="eggNOG" id="KOG1238">
    <property type="taxonomic scope" value="Eukaryota"/>
</dbReference>
<dbReference type="SUPFAM" id="SSF53254">
    <property type="entry name" value="Phosphoglycerate mutase-like"/>
    <property type="match status" value="1"/>
</dbReference>
<dbReference type="PROSITE" id="PS00624">
    <property type="entry name" value="GMC_OXRED_2"/>
    <property type="match status" value="1"/>
</dbReference>
<dbReference type="Gene3D" id="3.30.410.10">
    <property type="entry name" value="Cholesterol Oxidase, domain 2"/>
    <property type="match status" value="1"/>
</dbReference>
<dbReference type="Gene3D" id="3.50.50.60">
    <property type="entry name" value="FAD/NAD(P)-binding domain"/>
    <property type="match status" value="1"/>
</dbReference>
<dbReference type="InterPro" id="IPR053208">
    <property type="entry name" value="GMC_Oxidoreductase_CD"/>
</dbReference>
<keyword evidence="1" id="KW-0677">Repeat</keyword>
<dbReference type="GO" id="GO:0005576">
    <property type="term" value="C:extracellular region"/>
    <property type="evidence" value="ECO:0007669"/>
    <property type="project" value="InterPro"/>
</dbReference>
<keyword evidence="7" id="KW-1185">Reference proteome</keyword>
<evidence type="ECO:0000313" key="7">
    <source>
        <dbReference type="Proteomes" id="UP000005238"/>
    </source>
</evidence>
<dbReference type="InterPro" id="IPR000177">
    <property type="entry name" value="Apple"/>
</dbReference>
<dbReference type="InterPro" id="IPR036188">
    <property type="entry name" value="FAD/NAD-bd_sf"/>
</dbReference>
<dbReference type="SUPFAM" id="SSF54373">
    <property type="entry name" value="FAD-linked reductases, C-terminal domain"/>
    <property type="match status" value="1"/>
</dbReference>
<dbReference type="InterPro" id="IPR029033">
    <property type="entry name" value="His_PPase_superfam"/>
</dbReference>
<dbReference type="Pfam" id="PF05199">
    <property type="entry name" value="GMC_oxred_C"/>
    <property type="match status" value="1"/>
</dbReference>
<dbReference type="AlphaFoldDB" id="H3HDS4"/>
<dbReference type="STRING" id="164328.H3HDS4"/>
<dbReference type="InterPro" id="IPR000172">
    <property type="entry name" value="GMC_OxRdtase_N"/>
</dbReference>
<dbReference type="Gene3D" id="3.30.30.180">
    <property type="match status" value="1"/>
</dbReference>
<dbReference type="PANTHER" id="PTHR47190">
    <property type="entry name" value="DEHYDROGENASE, PUTATIVE-RELATED"/>
    <property type="match status" value="1"/>
</dbReference>
<keyword evidence="2" id="KW-1015">Disulfide bond</keyword>
<dbReference type="SMART" id="SM00223">
    <property type="entry name" value="APPLE"/>
    <property type="match status" value="1"/>
</dbReference>
<sequence length="903" mass="97961">MPPHRQHSDFQLQLNLVENGEAKSLTISQQLPPVAEGCSRLYLCRHGQTDFNMQRKLQGRGVNMPLNAEGLDQAKCLAKAMKDVPLTAIYSSALKRAFQTADTVAQLHPKLEVQPFTEVEEMNFGQLEGHPMEVHETQINLMFKRWEGGEFDAAWPGGESPREVVARGVKKINDVISSTPPKEQVLMVTHGRFNKIVLAQMLHGDLTQMTDIHQDNTCVNVIDFDHATQTFHAMALNNIDHLPAPPAQTFDVIVVGSGPGGLVAAEYLSRDPNVSVLILEAGPKSMAATGGTDAPDYAKGSGLTKFDIPAEYDLIMYNPENEQYRVDWVTDAYMWLGKTVGGCSSINSATYFRPPDSYTNQSQWPFPASQMNAKMDENEKMHGLTDVPSPDGKWYTQEGYSIVSKALKSLGYDERALNDPVARNSKHKTFGHTPFTIKDGKRDSPAASFWGPMSTRDNVQLLAEAKVDFFVRDSAGKATAVVYNGGSQVFVSDRGAVLMAAGALGTPKVLIQSGVGPSAQLDLLEKIGGYHGVTQDADRVINPNVGRNLFDANLMYVFFSHPDMKSFVFDNRPKEAVDQYMNKNHTGPWAGAGPTLISFESYDVQGRTYEFQSNVHTHGFGGLGDQEDAFTIAMYVTNPESRAHSGFDSNGDWRAFNEGDAYFGTPRDLAAMQSYVQKMVRAMEENGATFISESGSDPAAVADYVASTDSYISYFFGGTCYASSDASDTERCADEQLRVVGLKNVFVADASAMKESTVNPYGFVMYTGREAADQAKSYIDSNAGSNGSDIGSTPSKSADGCCARCSDTTGCTAFTWTDNNGGSCWLKSGKGAIKTKSGAVSGVLKIATSCPALEDNVAEPHGVTFAANSSDKCCSVCKATGGCKAFTWKDGTCWLKGGKENEE</sequence>
<evidence type="ECO:0000256" key="2">
    <source>
        <dbReference type="ARBA" id="ARBA00023157"/>
    </source>
</evidence>
<organism evidence="6 7">
    <name type="scientific">Phytophthora ramorum</name>
    <name type="common">Sudden oak death agent</name>
    <dbReference type="NCBI Taxonomy" id="164328"/>
    <lineage>
        <taxon>Eukaryota</taxon>
        <taxon>Sar</taxon>
        <taxon>Stramenopiles</taxon>
        <taxon>Oomycota</taxon>
        <taxon>Peronosporomycetes</taxon>
        <taxon>Peronosporales</taxon>
        <taxon>Peronosporaceae</taxon>
        <taxon>Phytophthora</taxon>
    </lineage>
</organism>
<feature type="domain" description="Glucose-methanol-choline oxidoreductase N-terminal" evidence="5">
    <location>
        <begin position="502"/>
        <end position="516"/>
    </location>
</feature>
<dbReference type="Gene3D" id="3.50.4.10">
    <property type="entry name" value="Hepatocyte Growth Factor"/>
    <property type="match status" value="1"/>
</dbReference>
<dbReference type="InterPro" id="IPR001345">
    <property type="entry name" value="PG/BPGM_mutase_AS"/>
</dbReference>
<dbReference type="PROSITE" id="PS00175">
    <property type="entry name" value="PG_MUTASE"/>
    <property type="match status" value="1"/>
</dbReference>
<accession>H3HDS4</accession>
<dbReference type="EnsemblProtists" id="Phyra96418">
    <property type="protein sequence ID" value="Phyra96418"/>
    <property type="gene ID" value="Phyra96418"/>
</dbReference>
<dbReference type="HOGENOM" id="CLU_321192_0_0_1"/>
<dbReference type="SMART" id="SM00855">
    <property type="entry name" value="PGAM"/>
    <property type="match status" value="1"/>
</dbReference>
<feature type="active site" description="Proton donor/acceptor" evidence="3">
    <location>
        <position position="121"/>
    </location>
</feature>
<proteinExistence type="predicted"/>
<dbReference type="Pfam" id="PF01946">
    <property type="entry name" value="Thi4"/>
    <property type="match status" value="1"/>
</dbReference>
<evidence type="ECO:0000259" key="5">
    <source>
        <dbReference type="PROSITE" id="PS00624"/>
    </source>
</evidence>
<reference evidence="7" key="1">
    <citation type="journal article" date="2006" name="Science">
        <title>Phytophthora genome sequences uncover evolutionary origins and mechanisms of pathogenesis.</title>
        <authorList>
            <person name="Tyler B.M."/>
            <person name="Tripathy S."/>
            <person name="Zhang X."/>
            <person name="Dehal P."/>
            <person name="Jiang R.H."/>
            <person name="Aerts A."/>
            <person name="Arredondo F.D."/>
            <person name="Baxter L."/>
            <person name="Bensasson D."/>
            <person name="Beynon J.L."/>
            <person name="Chapman J."/>
            <person name="Damasceno C.M."/>
            <person name="Dorrance A.E."/>
            <person name="Dou D."/>
            <person name="Dickerman A.W."/>
            <person name="Dubchak I.L."/>
            <person name="Garbelotto M."/>
            <person name="Gijzen M."/>
            <person name="Gordon S.G."/>
            <person name="Govers F."/>
            <person name="Grunwald N.J."/>
            <person name="Huang W."/>
            <person name="Ivors K.L."/>
            <person name="Jones R.W."/>
            <person name="Kamoun S."/>
            <person name="Krampis K."/>
            <person name="Lamour K.H."/>
            <person name="Lee M.K."/>
            <person name="McDonald W.H."/>
            <person name="Medina M."/>
            <person name="Meijer H.J."/>
            <person name="Nordberg E.K."/>
            <person name="Maclean D.J."/>
            <person name="Ospina-Giraldo M.D."/>
            <person name="Morris P.F."/>
            <person name="Phuntumart V."/>
            <person name="Putnam N.H."/>
            <person name="Rash S."/>
            <person name="Rose J.K."/>
            <person name="Sakihama Y."/>
            <person name="Salamov A.A."/>
            <person name="Savidor A."/>
            <person name="Scheuring C.F."/>
            <person name="Smith B.M."/>
            <person name="Sobral B.W."/>
            <person name="Terry A."/>
            <person name="Torto-Alalibo T.A."/>
            <person name="Win J."/>
            <person name="Xu Z."/>
            <person name="Zhang H."/>
            <person name="Grigoriev I.V."/>
            <person name="Rokhsar D.S."/>
            <person name="Boore J.L."/>
        </authorList>
    </citation>
    <scope>NUCLEOTIDE SEQUENCE [LARGE SCALE GENOMIC DNA]</scope>
    <source>
        <strain evidence="7">Pr102</strain>
    </source>
</reference>
<dbReference type="InterPro" id="IPR007867">
    <property type="entry name" value="GMC_OxRtase_C"/>
</dbReference>
<evidence type="ECO:0000313" key="6">
    <source>
        <dbReference type="EnsemblProtists" id="Phyra96418"/>
    </source>
</evidence>
<dbReference type="EMBL" id="DS566073">
    <property type="status" value="NOT_ANNOTATED_CDS"/>
    <property type="molecule type" value="Genomic_DNA"/>
</dbReference>
<protein>
    <recommendedName>
        <fullName evidence="5">Glucose-methanol-choline oxidoreductase N-terminal domain-containing protein</fullName>
    </recommendedName>
</protein>
<dbReference type="GO" id="GO:0050660">
    <property type="term" value="F:flavin adenine dinucleotide binding"/>
    <property type="evidence" value="ECO:0007669"/>
    <property type="project" value="InterPro"/>
</dbReference>
<dbReference type="CDD" id="cd01100">
    <property type="entry name" value="APPLE_Factor_XI_like"/>
    <property type="match status" value="1"/>
</dbReference>
<dbReference type="InterPro" id="IPR003609">
    <property type="entry name" value="Pan_app"/>
</dbReference>
<dbReference type="eggNOG" id="KOG0235">
    <property type="taxonomic scope" value="Eukaryota"/>
</dbReference>
<dbReference type="OMA" id="CKAFTWK"/>
<dbReference type="GO" id="GO:0016491">
    <property type="term" value="F:oxidoreductase activity"/>
    <property type="evidence" value="ECO:0000318"/>
    <property type="project" value="GO_Central"/>
</dbReference>
<dbReference type="GO" id="GO:0006508">
    <property type="term" value="P:proteolysis"/>
    <property type="evidence" value="ECO:0007669"/>
    <property type="project" value="InterPro"/>
</dbReference>
<dbReference type="Pfam" id="PF00300">
    <property type="entry name" value="His_Phos_1"/>
    <property type="match status" value="1"/>
</dbReference>
<evidence type="ECO:0000256" key="4">
    <source>
        <dbReference type="PIRSR" id="PIRSR613078-2"/>
    </source>
</evidence>
<dbReference type="Gene3D" id="3.40.50.1240">
    <property type="entry name" value="Phosphoglycerate mutase-like"/>
    <property type="match status" value="1"/>
</dbReference>
<dbReference type="Pfam" id="PF14295">
    <property type="entry name" value="PAN_4"/>
    <property type="match status" value="2"/>
</dbReference>
<dbReference type="PRINTS" id="PR00469">
    <property type="entry name" value="PNDRDTASEII"/>
</dbReference>
<dbReference type="VEuPathDB" id="FungiDB:KRP23_8357"/>
<feature type="active site" description="Tele-phosphohistidine intermediate" evidence="3">
    <location>
        <position position="46"/>
    </location>
</feature>